<organism evidence="5 6">
    <name type="scientific">Auxenochlorella protothecoides</name>
    <name type="common">Green microalga</name>
    <name type="synonym">Chlorella protothecoides</name>
    <dbReference type="NCBI Taxonomy" id="3075"/>
    <lineage>
        <taxon>Eukaryota</taxon>
        <taxon>Viridiplantae</taxon>
        <taxon>Chlorophyta</taxon>
        <taxon>core chlorophytes</taxon>
        <taxon>Trebouxiophyceae</taxon>
        <taxon>Chlorellales</taxon>
        <taxon>Chlorellaceae</taxon>
        <taxon>Auxenochlorella</taxon>
    </lineage>
</organism>
<dbReference type="EMBL" id="KL662126">
    <property type="protein sequence ID" value="KFM26125.1"/>
    <property type="molecule type" value="Genomic_DNA"/>
</dbReference>
<dbReference type="SUPFAM" id="SSF51126">
    <property type="entry name" value="Pectin lyase-like"/>
    <property type="match status" value="1"/>
</dbReference>
<evidence type="ECO:0000256" key="1">
    <source>
        <dbReference type="ARBA" id="ARBA00022737"/>
    </source>
</evidence>
<keyword evidence="1" id="KW-0677">Repeat</keyword>
<dbReference type="SUPFAM" id="SSF48452">
    <property type="entry name" value="TPR-like"/>
    <property type="match status" value="1"/>
</dbReference>
<dbReference type="InterPro" id="IPR012334">
    <property type="entry name" value="Pectin_lyas_fold"/>
</dbReference>
<reference evidence="5 6" key="1">
    <citation type="journal article" date="2014" name="BMC Genomics">
        <title>Oil accumulation mechanisms of the oleaginous microalga Chlorella protothecoides revealed through its genome, transcriptomes, and proteomes.</title>
        <authorList>
            <person name="Gao C."/>
            <person name="Wang Y."/>
            <person name="Shen Y."/>
            <person name="Yan D."/>
            <person name="He X."/>
            <person name="Dai J."/>
            <person name="Wu Q."/>
        </authorList>
    </citation>
    <scope>NUCLEOTIDE SEQUENCE [LARGE SCALE GENOMIC DNA]</scope>
    <source>
        <strain evidence="5 6">0710</strain>
    </source>
</reference>
<name>A0A087SK71_AUXPR</name>
<dbReference type="GeneID" id="23617667"/>
<keyword evidence="6" id="KW-1185">Reference proteome</keyword>
<dbReference type="STRING" id="3075.A0A087SK71"/>
<evidence type="ECO:0000256" key="3">
    <source>
        <dbReference type="SAM" id="MobiDB-lite"/>
    </source>
</evidence>
<evidence type="ECO:0000256" key="2">
    <source>
        <dbReference type="ARBA" id="ARBA00022803"/>
    </source>
</evidence>
<dbReference type="Gene3D" id="2.160.20.10">
    <property type="entry name" value="Single-stranded right-handed beta-helix, Pectin lyase-like"/>
    <property type="match status" value="1"/>
</dbReference>
<feature type="domain" description="Right handed beta helix" evidence="4">
    <location>
        <begin position="400"/>
        <end position="536"/>
    </location>
</feature>
<dbReference type="RefSeq" id="XP_011399021.1">
    <property type="nucleotide sequence ID" value="XM_011400719.1"/>
</dbReference>
<evidence type="ECO:0000313" key="6">
    <source>
        <dbReference type="Proteomes" id="UP000028924"/>
    </source>
</evidence>
<sequence length="612" mass="63243">MVSKPSSPVVRETEVSDSSDDELESCTTPGPSMLRPSTQAEEEEVEGTLHWDAGSHRHAPDPPCAHWGHRPSDAHRAAGNAALAAGDCAAALRHYALGLAEPSASPRDTAVLHCNMAAAHLRLGAAAKAAAACERAHQLRPDWHKPLFRLARARQALGQWAAAAAAARRGTQLAGPADVPSFQALQDEVAVSAFVAGSLAGFGGARLEVRSAGDEAWLGGPAPHDPHLDGPEATEPGEVVKYLPAGTGACLQPPAAGIESASLEAKARSGGALVPAEASGLALKITGASQDLAEWRAPSGPRRTSFRSLKEAVAAAEDGDIIVLLAGVHNGMGEAVTVSKRLLIQGQGRLGDAVIDQRANSPTFRLGRGGVVLHNLTLDQTGFKETLCVSGPAGGGGPLILGCMVKCSGDDAVNVCRGAAPLFVDCELTARKSGVRAFDSAAPRLLRCTIEKCGEAGVKLLESAKCDLTDCIVQKCEEEGLVAMDSALLTCSQTVVTGCKGPGVDLSDRASATLVGGAVQENVGGVWLWDQARAQLSGVRLEGGPSHAVMVFEEGAELVAEDCAICGTLHGPEGVLQAIPATNTVAPPGRHTGWPLEDGPFQFVPNRFTRKQ</sequence>
<dbReference type="eggNOG" id="ENOG502RRFX">
    <property type="taxonomic scope" value="Eukaryota"/>
</dbReference>
<dbReference type="AlphaFoldDB" id="A0A087SK71"/>
<protein>
    <recommendedName>
        <fullName evidence="4">Right handed beta helix domain-containing protein</fullName>
    </recommendedName>
</protein>
<dbReference type="InterPro" id="IPR011050">
    <property type="entry name" value="Pectin_lyase_fold/virulence"/>
</dbReference>
<dbReference type="InterPro" id="IPR011990">
    <property type="entry name" value="TPR-like_helical_dom_sf"/>
</dbReference>
<dbReference type="InterPro" id="IPR019734">
    <property type="entry name" value="TPR_rpt"/>
</dbReference>
<dbReference type="Proteomes" id="UP000028924">
    <property type="component" value="Unassembled WGS sequence"/>
</dbReference>
<dbReference type="OrthoDB" id="626167at2759"/>
<gene>
    <name evidence="5" type="ORF">F751_6276</name>
</gene>
<feature type="region of interest" description="Disordered" evidence="3">
    <location>
        <begin position="1"/>
        <end position="47"/>
    </location>
</feature>
<proteinExistence type="predicted"/>
<evidence type="ECO:0000259" key="4">
    <source>
        <dbReference type="Pfam" id="PF13229"/>
    </source>
</evidence>
<dbReference type="PANTHER" id="PTHR22904">
    <property type="entry name" value="TPR REPEAT CONTAINING PROTEIN"/>
    <property type="match status" value="1"/>
</dbReference>
<dbReference type="KEGG" id="apro:F751_6276"/>
<evidence type="ECO:0000313" key="5">
    <source>
        <dbReference type="EMBL" id="KFM26125.1"/>
    </source>
</evidence>
<dbReference type="Gene3D" id="1.25.40.10">
    <property type="entry name" value="Tetratricopeptide repeat domain"/>
    <property type="match status" value="1"/>
</dbReference>
<dbReference type="InterPro" id="IPR039448">
    <property type="entry name" value="Beta_helix"/>
</dbReference>
<dbReference type="SMART" id="SM00028">
    <property type="entry name" value="TPR"/>
    <property type="match status" value="3"/>
</dbReference>
<dbReference type="PANTHER" id="PTHR22904:SF523">
    <property type="entry name" value="STRESS-INDUCED-PHOSPHOPROTEIN 1"/>
    <property type="match status" value="1"/>
</dbReference>
<dbReference type="GO" id="GO:0051879">
    <property type="term" value="F:Hsp90 protein binding"/>
    <property type="evidence" value="ECO:0007669"/>
    <property type="project" value="TreeGrafter"/>
</dbReference>
<accession>A0A087SK71</accession>
<keyword evidence="2" id="KW-0802">TPR repeat</keyword>
<feature type="compositionally biased region" description="Acidic residues" evidence="3">
    <location>
        <begin position="15"/>
        <end position="24"/>
    </location>
</feature>
<dbReference type="Pfam" id="PF13229">
    <property type="entry name" value="Beta_helix"/>
    <property type="match status" value="1"/>
</dbReference>